<dbReference type="EMBL" id="JABEBT010000023">
    <property type="protein sequence ID" value="KAF7637082.1"/>
    <property type="molecule type" value="Genomic_DNA"/>
</dbReference>
<evidence type="ECO:0000256" key="1">
    <source>
        <dbReference type="SAM" id="MobiDB-lite"/>
    </source>
</evidence>
<name>A0A8S9ZTQ1_9BILA</name>
<comment type="caution">
    <text evidence="2">The sequence shown here is derived from an EMBL/GenBank/DDBJ whole genome shotgun (WGS) entry which is preliminary data.</text>
</comment>
<proteinExistence type="predicted"/>
<feature type="region of interest" description="Disordered" evidence="1">
    <location>
        <begin position="58"/>
        <end position="94"/>
    </location>
</feature>
<organism evidence="2 3">
    <name type="scientific">Meloidogyne graminicola</name>
    <dbReference type="NCBI Taxonomy" id="189291"/>
    <lineage>
        <taxon>Eukaryota</taxon>
        <taxon>Metazoa</taxon>
        <taxon>Ecdysozoa</taxon>
        <taxon>Nematoda</taxon>
        <taxon>Chromadorea</taxon>
        <taxon>Rhabditida</taxon>
        <taxon>Tylenchina</taxon>
        <taxon>Tylenchomorpha</taxon>
        <taxon>Tylenchoidea</taxon>
        <taxon>Meloidogynidae</taxon>
        <taxon>Meloidogyninae</taxon>
        <taxon>Meloidogyne</taxon>
    </lineage>
</organism>
<reference evidence="2" key="1">
    <citation type="journal article" date="2020" name="Ecol. Evol.">
        <title>Genome structure and content of the rice root-knot nematode (Meloidogyne graminicola).</title>
        <authorList>
            <person name="Phan N.T."/>
            <person name="Danchin E.G.J."/>
            <person name="Klopp C."/>
            <person name="Perfus-Barbeoch L."/>
            <person name="Kozlowski D.K."/>
            <person name="Koutsovoulos G.D."/>
            <person name="Lopez-Roques C."/>
            <person name="Bouchez O."/>
            <person name="Zahm M."/>
            <person name="Besnard G."/>
            <person name="Bellafiore S."/>
        </authorList>
    </citation>
    <scope>NUCLEOTIDE SEQUENCE</scope>
    <source>
        <strain evidence="2">VN-18</strain>
    </source>
</reference>
<sequence>FSEINFQVDLYKNTVNSNALNDLTGFYSQLLQSLGLYNDYFIHDLNIFKNQVNEQLNMLGGGGGQRGEEAQGSESQGRRRGQGSRGRGSHRFRG</sequence>
<feature type="compositionally biased region" description="Basic residues" evidence="1">
    <location>
        <begin position="78"/>
        <end position="94"/>
    </location>
</feature>
<dbReference type="Proteomes" id="UP000605970">
    <property type="component" value="Unassembled WGS sequence"/>
</dbReference>
<evidence type="ECO:0000313" key="3">
    <source>
        <dbReference type="Proteomes" id="UP000605970"/>
    </source>
</evidence>
<protein>
    <submittedName>
        <fullName evidence="2">Uncharacterized protein</fullName>
    </submittedName>
</protein>
<gene>
    <name evidence="2" type="ORF">Mgra_00003471</name>
</gene>
<dbReference type="AlphaFoldDB" id="A0A8S9ZTQ1"/>
<accession>A0A8S9ZTQ1</accession>
<keyword evidence="3" id="KW-1185">Reference proteome</keyword>
<feature type="non-terminal residue" evidence="2">
    <location>
        <position position="1"/>
    </location>
</feature>
<evidence type="ECO:0000313" key="2">
    <source>
        <dbReference type="EMBL" id="KAF7637082.1"/>
    </source>
</evidence>